<proteinExistence type="predicted"/>
<comment type="caution">
    <text evidence="1">The sequence shown here is derived from an EMBL/GenBank/DDBJ whole genome shotgun (WGS) entry which is preliminary data.</text>
</comment>
<organism evidence="1 2">
    <name type="scientific">Dioscorea alata</name>
    <name type="common">Purple yam</name>
    <dbReference type="NCBI Taxonomy" id="55571"/>
    <lineage>
        <taxon>Eukaryota</taxon>
        <taxon>Viridiplantae</taxon>
        <taxon>Streptophyta</taxon>
        <taxon>Embryophyta</taxon>
        <taxon>Tracheophyta</taxon>
        <taxon>Spermatophyta</taxon>
        <taxon>Magnoliopsida</taxon>
        <taxon>Liliopsida</taxon>
        <taxon>Dioscoreales</taxon>
        <taxon>Dioscoreaceae</taxon>
        <taxon>Dioscorea</taxon>
    </lineage>
</organism>
<sequence length="490" mass="54569">MNPIQGMESVIATVSGYHGTERFKLMKLITHSGASFVGAMGKSTTHLVCWKFEGKKYELAKNLGTLIVSHRWFEDCLKEGKRLPEDPYAMQSGQQAGPISWELPNGDMPAKRRRLPMTERSMPSYNHSYADSNEVENDTLHRSGVFNLSVSTLLDEPEGTSYSSMRVRRYKNKLSNGNNSGICREAARKSRRLVKKNASSYLSDLAILDCEQECVQIGGSKPMQALNPELIDSEILRNSGHISLQEVTTDNGSFSDGEMRTREIEEVEDMIETGNPVSLNEHVSGTEGLSVNGISPIDECYKNVKSEHVCCDIEGSENEKVKEDQSLAEFGGSRTSTELSCVICWTEFCSTRGILPCGHRFCYTCIQGWADCLVMKGKVSTCPLCKSNFTHITVVEGAASLDQKIISQTIPCNSSKDVLVLLDRGCSYNGPSSSDPVCFECHNHEPGDLLVSCHICKDRWVHSCCLDPPLVPWTCIHCRDLRTLYQRFRD</sequence>
<name>A0ACB7UIU1_DIOAL</name>
<dbReference type="EMBL" id="CM037026">
    <property type="protein sequence ID" value="KAH7660156.1"/>
    <property type="molecule type" value="Genomic_DNA"/>
</dbReference>
<evidence type="ECO:0000313" key="2">
    <source>
        <dbReference type="Proteomes" id="UP000827976"/>
    </source>
</evidence>
<reference evidence="2" key="1">
    <citation type="journal article" date="2022" name="Nat. Commun.">
        <title>Chromosome evolution and the genetic basis of agronomically important traits in greater yam.</title>
        <authorList>
            <person name="Bredeson J.V."/>
            <person name="Lyons J.B."/>
            <person name="Oniyinde I.O."/>
            <person name="Okereke N.R."/>
            <person name="Kolade O."/>
            <person name="Nnabue I."/>
            <person name="Nwadili C.O."/>
            <person name="Hribova E."/>
            <person name="Parker M."/>
            <person name="Nwogha J."/>
            <person name="Shu S."/>
            <person name="Carlson J."/>
            <person name="Kariba R."/>
            <person name="Muthemba S."/>
            <person name="Knop K."/>
            <person name="Barton G.J."/>
            <person name="Sherwood A.V."/>
            <person name="Lopez-Montes A."/>
            <person name="Asiedu R."/>
            <person name="Jamnadass R."/>
            <person name="Muchugi A."/>
            <person name="Goodstein D."/>
            <person name="Egesi C.N."/>
            <person name="Featherston J."/>
            <person name="Asfaw A."/>
            <person name="Simpson G.G."/>
            <person name="Dolezel J."/>
            <person name="Hendre P.S."/>
            <person name="Van Deynze A."/>
            <person name="Kumar P.L."/>
            <person name="Obidiegwu J.E."/>
            <person name="Bhattacharjee R."/>
            <person name="Rokhsar D.S."/>
        </authorList>
    </citation>
    <scope>NUCLEOTIDE SEQUENCE [LARGE SCALE GENOMIC DNA]</scope>
    <source>
        <strain evidence="2">cv. TDa95/00328</strain>
    </source>
</reference>
<accession>A0ACB7UIU1</accession>
<gene>
    <name evidence="1" type="ORF">IHE45_16G080900</name>
</gene>
<dbReference type="Proteomes" id="UP000827976">
    <property type="component" value="Chromosome 16"/>
</dbReference>
<evidence type="ECO:0000313" key="1">
    <source>
        <dbReference type="EMBL" id="KAH7660156.1"/>
    </source>
</evidence>
<keyword evidence="2" id="KW-1185">Reference proteome</keyword>
<protein>
    <submittedName>
        <fullName evidence="1">Zinc finger RING/FYVE/PHD-type protein</fullName>
    </submittedName>
</protein>